<dbReference type="OrthoDB" id="9801810at2"/>
<dbReference type="Proteomes" id="UP000528608">
    <property type="component" value="Unassembled WGS sequence"/>
</dbReference>
<proteinExistence type="predicted"/>
<dbReference type="AlphaFoldDB" id="A0A2N8P272"/>
<accession>A0A2N8P272</accession>
<evidence type="ECO:0000259" key="1">
    <source>
        <dbReference type="Pfam" id="PF00483"/>
    </source>
</evidence>
<comment type="caution">
    <text evidence="3">The sequence shown here is derived from an EMBL/GenBank/DDBJ whole genome shotgun (WGS) entry which is preliminary data.</text>
</comment>
<reference evidence="4" key="1">
    <citation type="submission" date="2015-07" db="EMBL/GenBank/DDBJ databases">
        <authorList>
            <person name="Graham D.E."/>
            <person name="Giannone R.J."/>
            <person name="Gulvik C.A."/>
            <person name="Hettich R.L."/>
            <person name="Klingeman D.M."/>
            <person name="Mahan K.M."/>
            <person name="Parry R.J."/>
            <person name="Spain J.C."/>
        </authorList>
    </citation>
    <scope>NUCLEOTIDE SEQUENCE [LARGE SCALE GENOMIC DNA]</scope>
    <source>
        <strain evidence="4">ATCC 27428</strain>
    </source>
</reference>
<dbReference type="InterPro" id="IPR029044">
    <property type="entry name" value="Nucleotide-diphossugar_trans"/>
</dbReference>
<name>A0A2N8P272_STREU</name>
<keyword evidence="3" id="KW-0808">Transferase</keyword>
<evidence type="ECO:0000313" key="4">
    <source>
        <dbReference type="Proteomes" id="UP000235945"/>
    </source>
</evidence>
<feature type="domain" description="Nucleotidyl transferase" evidence="1">
    <location>
        <begin position="9"/>
        <end position="232"/>
    </location>
</feature>
<evidence type="ECO:0000313" key="5">
    <source>
        <dbReference type="Proteomes" id="UP000528608"/>
    </source>
</evidence>
<protein>
    <submittedName>
        <fullName evidence="3">Guanyltransferase</fullName>
    </submittedName>
    <submittedName>
        <fullName evidence="2">NDP-sugar pyrophosphorylase family protein</fullName>
    </submittedName>
</protein>
<dbReference type="PANTHER" id="PTHR22572">
    <property type="entry name" value="SUGAR-1-PHOSPHATE GUANYL TRANSFERASE"/>
    <property type="match status" value="1"/>
</dbReference>
<evidence type="ECO:0000313" key="2">
    <source>
        <dbReference type="EMBL" id="MBB5121097.1"/>
    </source>
</evidence>
<dbReference type="RefSeq" id="WP_102916449.1">
    <property type="nucleotide sequence ID" value="NZ_JACHJF010000016.1"/>
</dbReference>
<dbReference type="SUPFAM" id="SSF53448">
    <property type="entry name" value="Nucleotide-diphospho-sugar transferases"/>
    <property type="match status" value="1"/>
</dbReference>
<gene>
    <name evidence="3" type="ORF">AF335_01630</name>
    <name evidence="2" type="ORF">FHS36_004549</name>
</gene>
<dbReference type="Gene3D" id="3.90.550.10">
    <property type="entry name" value="Spore Coat Polysaccharide Biosynthesis Protein SpsA, Chain A"/>
    <property type="match status" value="1"/>
</dbReference>
<dbReference type="GO" id="GO:0016740">
    <property type="term" value="F:transferase activity"/>
    <property type="evidence" value="ECO:0007669"/>
    <property type="project" value="UniProtKB-KW"/>
</dbReference>
<dbReference type="CDD" id="cd04181">
    <property type="entry name" value="NTP_transferase"/>
    <property type="match status" value="1"/>
</dbReference>
<sequence>MDTSSVTQALILAGGQATRMRPYTDDAPKAMVPVAGAPIIGYQLLWLAEHGVKTVVISGGYKAEMISDYVGNGSRFGVTAVYAIEDEPLGRGGGLKYAAQRLPDLDAPFFVLNGDVISTFSLADLAGYHERHDAAVTVALSPYRSNWGVADLDDQDHIKGFVQSPELPYWINAGIYVFNPDVIALLPDKGDHEDSTFPRLARDGRLMGYRHSGYWRGIDTVKDVMEASKEVRSAGTTLASEFRTTDIDT</sequence>
<keyword evidence="4" id="KW-1185">Reference proteome</keyword>
<dbReference type="EMBL" id="LGUI01000001">
    <property type="protein sequence ID" value="PNE35120.1"/>
    <property type="molecule type" value="Genomic_DNA"/>
</dbReference>
<reference evidence="3" key="2">
    <citation type="submission" date="2015-07" db="EMBL/GenBank/DDBJ databases">
        <authorList>
            <person name="Noorani M."/>
        </authorList>
    </citation>
    <scope>NUCLEOTIDE SEQUENCE [LARGE SCALE GENOMIC DNA]</scope>
    <source>
        <strain evidence="3">ATCC 27428</strain>
    </source>
</reference>
<dbReference type="Proteomes" id="UP000235945">
    <property type="component" value="Unassembled WGS sequence"/>
</dbReference>
<organism evidence="3 4">
    <name type="scientific">Streptomyces eurocidicus</name>
    <name type="common">Streptoverticillium eurocidicus</name>
    <dbReference type="NCBI Taxonomy" id="66423"/>
    <lineage>
        <taxon>Bacteria</taxon>
        <taxon>Bacillati</taxon>
        <taxon>Actinomycetota</taxon>
        <taxon>Actinomycetes</taxon>
        <taxon>Kitasatosporales</taxon>
        <taxon>Streptomycetaceae</taxon>
        <taxon>Streptomyces</taxon>
    </lineage>
</organism>
<dbReference type="InterPro" id="IPR005835">
    <property type="entry name" value="NTP_transferase_dom"/>
</dbReference>
<dbReference type="EMBL" id="JACHJF010000016">
    <property type="protein sequence ID" value="MBB5121097.1"/>
    <property type="molecule type" value="Genomic_DNA"/>
</dbReference>
<evidence type="ECO:0000313" key="3">
    <source>
        <dbReference type="EMBL" id="PNE35120.1"/>
    </source>
</evidence>
<dbReference type="Pfam" id="PF00483">
    <property type="entry name" value="NTP_transferase"/>
    <property type="match status" value="1"/>
</dbReference>
<reference evidence="2 5" key="3">
    <citation type="submission" date="2020-08" db="EMBL/GenBank/DDBJ databases">
        <title>Genomic Encyclopedia of Type Strains, Phase III (KMG-III): the genomes of soil and plant-associated and newly described type strains.</title>
        <authorList>
            <person name="Whitman W."/>
        </authorList>
    </citation>
    <scope>NUCLEOTIDE SEQUENCE [LARGE SCALE GENOMIC DNA]</scope>
    <source>
        <strain evidence="2 5">CECT 3259</strain>
    </source>
</reference>
<dbReference type="InterPro" id="IPR050486">
    <property type="entry name" value="Mannose-1P_guanyltransferase"/>
</dbReference>